<name>A0A0D8XNC4_DICVI</name>
<feature type="region of interest" description="Disordered" evidence="20">
    <location>
        <begin position="473"/>
        <end position="508"/>
    </location>
</feature>
<dbReference type="SMART" id="SM00184">
    <property type="entry name" value="RING"/>
    <property type="match status" value="1"/>
</dbReference>
<evidence type="ECO:0000256" key="5">
    <source>
        <dbReference type="ARBA" id="ARBA00011738"/>
    </source>
</evidence>
<keyword evidence="24" id="KW-1185">Reference proteome</keyword>
<evidence type="ECO:0000256" key="1">
    <source>
        <dbReference type="ARBA" id="ARBA00000900"/>
    </source>
</evidence>
<evidence type="ECO:0000256" key="19">
    <source>
        <dbReference type="PROSITE-ProRule" id="PRU00175"/>
    </source>
</evidence>
<evidence type="ECO:0000256" key="17">
    <source>
        <dbReference type="ARBA" id="ARBA00075113"/>
    </source>
</evidence>
<dbReference type="Proteomes" id="UP000053766">
    <property type="component" value="Unassembled WGS sequence"/>
</dbReference>
<evidence type="ECO:0000256" key="3">
    <source>
        <dbReference type="ARBA" id="ARBA00004906"/>
    </source>
</evidence>
<evidence type="ECO:0000256" key="14">
    <source>
        <dbReference type="ARBA" id="ARBA00022989"/>
    </source>
</evidence>
<dbReference type="InterPro" id="IPR050731">
    <property type="entry name" value="HRD1_E3_ubiq-ligases"/>
</dbReference>
<comment type="similarity">
    <text evidence="4">Belongs to the HRD1 family.</text>
</comment>
<dbReference type="GO" id="GO:0061630">
    <property type="term" value="F:ubiquitin protein ligase activity"/>
    <property type="evidence" value="ECO:0007669"/>
    <property type="project" value="UniProtKB-EC"/>
</dbReference>
<dbReference type="InterPro" id="IPR001841">
    <property type="entry name" value="Znf_RING"/>
</dbReference>
<proteinExistence type="inferred from homology"/>
<feature type="compositionally biased region" description="Polar residues" evidence="20">
    <location>
        <begin position="525"/>
        <end position="535"/>
    </location>
</feature>
<dbReference type="PANTHER" id="PTHR22763">
    <property type="entry name" value="RING ZINC FINGER PROTEIN"/>
    <property type="match status" value="1"/>
</dbReference>
<comment type="catalytic activity">
    <reaction evidence="1">
        <text>S-ubiquitinyl-[E2 ubiquitin-conjugating enzyme]-L-cysteine + [acceptor protein]-L-lysine = [E2 ubiquitin-conjugating enzyme]-L-cysteine + N(6)-ubiquitinyl-[acceptor protein]-L-lysine.</text>
        <dbReference type="EC" id="2.3.2.27"/>
    </reaction>
</comment>
<dbReference type="PROSITE" id="PS50089">
    <property type="entry name" value="ZF_RING_2"/>
    <property type="match status" value="1"/>
</dbReference>
<feature type="region of interest" description="Disordered" evidence="20">
    <location>
        <begin position="524"/>
        <end position="582"/>
    </location>
</feature>
<evidence type="ECO:0000256" key="9">
    <source>
        <dbReference type="ARBA" id="ARBA00022723"/>
    </source>
</evidence>
<reference evidence="24" key="2">
    <citation type="journal article" date="2016" name="Sci. Rep.">
        <title>Dictyocaulus viviparus genome, variome and transcriptome elucidate lungworm biology and support future intervention.</title>
        <authorList>
            <person name="McNulty S.N."/>
            <person name="Strube C."/>
            <person name="Rosa B.A."/>
            <person name="Martin J.C."/>
            <person name="Tyagi R."/>
            <person name="Choi Y.J."/>
            <person name="Wang Q."/>
            <person name="Hallsworth Pepin K."/>
            <person name="Zhang X."/>
            <person name="Ozersky P."/>
            <person name="Wilson R.K."/>
            <person name="Sternberg P.W."/>
            <person name="Gasser R.B."/>
            <person name="Mitreva M."/>
        </authorList>
    </citation>
    <scope>NUCLEOTIDE SEQUENCE [LARGE SCALE GENOMIC DNA]</scope>
    <source>
        <strain evidence="24">HannoverDv2000</strain>
    </source>
</reference>
<evidence type="ECO:0000256" key="7">
    <source>
        <dbReference type="ARBA" id="ARBA00022679"/>
    </source>
</evidence>
<dbReference type="InterPro" id="IPR058051">
    <property type="entry name" value="Znf_RING_synoviolin"/>
</dbReference>
<keyword evidence="14 21" id="KW-1133">Transmembrane helix</keyword>
<reference evidence="23 24" key="1">
    <citation type="submission" date="2013-11" db="EMBL/GenBank/DDBJ databases">
        <title>Draft genome of the bovine lungworm Dictyocaulus viviparus.</title>
        <authorList>
            <person name="Mitreva M."/>
        </authorList>
    </citation>
    <scope>NUCLEOTIDE SEQUENCE [LARGE SCALE GENOMIC DNA]</scope>
    <source>
        <strain evidence="23 24">HannoverDv2000</strain>
    </source>
</reference>
<comment type="subunit">
    <text evidence="5">Homodimer.</text>
</comment>
<accession>A0A0D8XNC4</accession>
<evidence type="ECO:0000256" key="12">
    <source>
        <dbReference type="ARBA" id="ARBA00022824"/>
    </source>
</evidence>
<dbReference type="Pfam" id="PF25563">
    <property type="entry name" value="TPR_SYVN1_N"/>
    <property type="match status" value="2"/>
</dbReference>
<evidence type="ECO:0000313" key="24">
    <source>
        <dbReference type="Proteomes" id="UP000053766"/>
    </source>
</evidence>
<dbReference type="FunFam" id="3.30.40.10:FF:000088">
    <property type="entry name" value="E3 ubiquitin-protein ligase synoviolin"/>
    <property type="match status" value="1"/>
</dbReference>
<evidence type="ECO:0000256" key="11">
    <source>
        <dbReference type="ARBA" id="ARBA00022786"/>
    </source>
</evidence>
<keyword evidence="13" id="KW-0862">Zinc</keyword>
<evidence type="ECO:0000259" key="22">
    <source>
        <dbReference type="PROSITE" id="PS50089"/>
    </source>
</evidence>
<dbReference type="AlphaFoldDB" id="A0A0D8XNC4"/>
<keyword evidence="10 19" id="KW-0863">Zinc-finger</keyword>
<evidence type="ECO:0000256" key="16">
    <source>
        <dbReference type="ARBA" id="ARBA00070586"/>
    </source>
</evidence>
<evidence type="ECO:0000256" key="13">
    <source>
        <dbReference type="ARBA" id="ARBA00022833"/>
    </source>
</evidence>
<dbReference type="EMBL" id="KN716519">
    <property type="protein sequence ID" value="KJH43871.1"/>
    <property type="molecule type" value="Genomic_DNA"/>
</dbReference>
<keyword evidence="8 21" id="KW-0812">Transmembrane</keyword>
<evidence type="ECO:0000256" key="6">
    <source>
        <dbReference type="ARBA" id="ARBA00012483"/>
    </source>
</evidence>
<feature type="transmembrane region" description="Helical" evidence="21">
    <location>
        <begin position="47"/>
        <end position="66"/>
    </location>
</feature>
<keyword evidence="11" id="KW-0833">Ubl conjugation pathway</keyword>
<feature type="compositionally biased region" description="Polar residues" evidence="20">
    <location>
        <begin position="553"/>
        <end position="574"/>
    </location>
</feature>
<evidence type="ECO:0000256" key="18">
    <source>
        <dbReference type="ARBA" id="ARBA00078468"/>
    </source>
</evidence>
<comment type="subcellular location">
    <subcellularLocation>
        <location evidence="2">Endoplasmic reticulum membrane</location>
        <topology evidence="2">Multi-pass membrane protein</topology>
    </subcellularLocation>
</comment>
<keyword evidence="7" id="KW-0808">Transferase</keyword>
<dbReference type="GO" id="GO:0043161">
    <property type="term" value="P:proteasome-mediated ubiquitin-dependent protein catabolic process"/>
    <property type="evidence" value="ECO:0007669"/>
    <property type="project" value="TreeGrafter"/>
</dbReference>
<dbReference type="InterPro" id="IPR013083">
    <property type="entry name" value="Znf_RING/FYVE/PHD"/>
</dbReference>
<dbReference type="Gene3D" id="3.30.40.10">
    <property type="entry name" value="Zinc/RING finger domain, C3HC4 (zinc finger)"/>
    <property type="match status" value="1"/>
</dbReference>
<organism evidence="23 24">
    <name type="scientific">Dictyocaulus viviparus</name>
    <name type="common">Bovine lungworm</name>
    <dbReference type="NCBI Taxonomy" id="29172"/>
    <lineage>
        <taxon>Eukaryota</taxon>
        <taxon>Metazoa</taxon>
        <taxon>Ecdysozoa</taxon>
        <taxon>Nematoda</taxon>
        <taxon>Chromadorea</taxon>
        <taxon>Rhabditida</taxon>
        <taxon>Rhabditina</taxon>
        <taxon>Rhabditomorpha</taxon>
        <taxon>Strongyloidea</taxon>
        <taxon>Metastrongylidae</taxon>
        <taxon>Dictyocaulus</taxon>
    </lineage>
</organism>
<dbReference type="GO" id="GO:0036503">
    <property type="term" value="P:ERAD pathway"/>
    <property type="evidence" value="ECO:0007669"/>
    <property type="project" value="TreeGrafter"/>
</dbReference>
<feature type="transmembrane region" description="Helical" evidence="21">
    <location>
        <begin position="142"/>
        <end position="162"/>
    </location>
</feature>
<comment type="pathway">
    <text evidence="3">Protein modification; protein ubiquitination.</text>
</comment>
<keyword evidence="12" id="KW-0256">Endoplasmic reticulum</keyword>
<evidence type="ECO:0000256" key="2">
    <source>
        <dbReference type="ARBA" id="ARBA00004477"/>
    </source>
</evidence>
<dbReference type="GO" id="GO:0008270">
    <property type="term" value="F:zinc ion binding"/>
    <property type="evidence" value="ECO:0007669"/>
    <property type="project" value="UniProtKB-KW"/>
</dbReference>
<dbReference type="OrthoDB" id="7759664at2759"/>
<evidence type="ECO:0000313" key="23">
    <source>
        <dbReference type="EMBL" id="KJH43871.1"/>
    </source>
</evidence>
<dbReference type="EC" id="2.3.2.27" evidence="6"/>
<dbReference type="SUPFAM" id="SSF57850">
    <property type="entry name" value="RING/U-box"/>
    <property type="match status" value="1"/>
</dbReference>
<protein>
    <recommendedName>
        <fullName evidence="16">E3 ubiquitin-protein ligase hrd-1</fullName>
        <ecNumber evidence="6">2.3.2.27</ecNumber>
    </recommendedName>
    <alternativeName>
        <fullName evidence="18">RING-type E3 ubiquitin transferase hrd-1</fullName>
    </alternativeName>
    <alternativeName>
        <fullName evidence="17">Suppressor/enhancer of lin-12</fullName>
    </alternativeName>
</protein>
<feature type="transmembrane region" description="Helical" evidence="21">
    <location>
        <begin position="102"/>
        <end position="121"/>
    </location>
</feature>
<feature type="domain" description="RING-type" evidence="22">
    <location>
        <begin position="256"/>
        <end position="297"/>
    </location>
</feature>
<evidence type="ECO:0000256" key="8">
    <source>
        <dbReference type="ARBA" id="ARBA00022692"/>
    </source>
</evidence>
<dbReference type="GO" id="GO:0016567">
    <property type="term" value="P:protein ubiquitination"/>
    <property type="evidence" value="ECO:0007669"/>
    <property type="project" value="UniProtKB-UniPathway"/>
</dbReference>
<dbReference type="CDD" id="cd16479">
    <property type="entry name" value="RING-H2_synoviolin"/>
    <property type="match status" value="1"/>
</dbReference>
<dbReference type="PANTHER" id="PTHR22763:SF184">
    <property type="entry name" value="E3 UBIQUITIN-PROTEIN LIGASE SYNOVIOLIN"/>
    <property type="match status" value="1"/>
</dbReference>
<gene>
    <name evidence="23" type="ORF">DICVIV_10103</name>
</gene>
<feature type="compositionally biased region" description="Low complexity" evidence="20">
    <location>
        <begin position="537"/>
        <end position="552"/>
    </location>
</feature>
<evidence type="ECO:0000256" key="10">
    <source>
        <dbReference type="ARBA" id="ARBA00022771"/>
    </source>
</evidence>
<dbReference type="GO" id="GO:0005789">
    <property type="term" value="C:endoplasmic reticulum membrane"/>
    <property type="evidence" value="ECO:0007669"/>
    <property type="project" value="UniProtKB-SubCell"/>
</dbReference>
<keyword evidence="9" id="KW-0479">Metal-binding</keyword>
<dbReference type="STRING" id="29172.A0A0D8XNC4"/>
<sequence>MHVSPSLLAFASFVATAATIANAFLINKQFYPSIVYITKSNASMMVIYAQALILVYVLFQIVRKIFFGELRASEAEHLSERTWHAVIETCLAFTVFRDDFSPLFVMQFVALLFVKSFHWLADDRVDMMERSPVITLKFHVRMMCIVAFLGATDSYLVSHAYFTTLLKGASAQIVFGFDESCSLLHLVRCALYGLFATVMLRIHSFPLFSVRPFYLSLRALHKAINDVILSRRAINAMNNLFPVVSTEDLSSMDATCIICRDEMTPDSTPKRLPCGHVFHTHCLRSWFQRQQTCPTCRTDILGNRSFLASAGQQGQVGGAAPAAAQPNNPAANDVVNARIPQNLFPFMPPQFALPQLRPPVQENASSSTRVDEGGTANARVFPYPPCLPPMPFMPPMPPFPMEMPRPPLTLERLSEEELRVMEGESRVALERRIKLLGDISTLLDAAVVQMQQYTTIFGAAPMTVPLLTSSGLGSSWQTPDGQCPSVHTAADSNLNATQGDSLPSPTETLPSGFLKELIVRKSENEANSSNTSKSGKSLFGASMSASPSSGMLNQDTVKANTSSTVEFGDSPSTSEETRSPVDEEIRQRRLRRFKILRMTYFWFRFGEGGSSSDDR</sequence>
<evidence type="ECO:0000256" key="4">
    <source>
        <dbReference type="ARBA" id="ARBA00010089"/>
    </source>
</evidence>
<feature type="compositionally biased region" description="Polar residues" evidence="20">
    <location>
        <begin position="490"/>
        <end position="508"/>
    </location>
</feature>
<keyword evidence="15 21" id="KW-0472">Membrane</keyword>
<dbReference type="Pfam" id="PF13639">
    <property type="entry name" value="zf-RING_2"/>
    <property type="match status" value="1"/>
</dbReference>
<evidence type="ECO:0000256" key="20">
    <source>
        <dbReference type="SAM" id="MobiDB-lite"/>
    </source>
</evidence>
<evidence type="ECO:0000256" key="21">
    <source>
        <dbReference type="SAM" id="Phobius"/>
    </source>
</evidence>
<evidence type="ECO:0000256" key="15">
    <source>
        <dbReference type="ARBA" id="ARBA00023136"/>
    </source>
</evidence>
<dbReference type="InterPro" id="IPR057992">
    <property type="entry name" value="TPR_SYVN1_N"/>
</dbReference>
<dbReference type="UniPathway" id="UPA00143"/>